<dbReference type="AlphaFoldDB" id="A0A450X8D0"/>
<feature type="region of interest" description="Disordered" evidence="1">
    <location>
        <begin position="39"/>
        <end position="66"/>
    </location>
</feature>
<evidence type="ECO:0008006" key="3">
    <source>
        <dbReference type="Google" id="ProtNLM"/>
    </source>
</evidence>
<evidence type="ECO:0000256" key="1">
    <source>
        <dbReference type="SAM" id="MobiDB-lite"/>
    </source>
</evidence>
<feature type="compositionally biased region" description="Basic and acidic residues" evidence="1">
    <location>
        <begin position="46"/>
        <end position="56"/>
    </location>
</feature>
<protein>
    <recommendedName>
        <fullName evidence="3">Homeodomain-like domain-containing protein</fullName>
    </recommendedName>
</protein>
<dbReference type="EMBL" id="CAADFN010000261">
    <property type="protein sequence ID" value="VFK25604.1"/>
    <property type="molecule type" value="Genomic_DNA"/>
</dbReference>
<organism evidence="2">
    <name type="scientific">Candidatus Kentrum sp. LFY</name>
    <dbReference type="NCBI Taxonomy" id="2126342"/>
    <lineage>
        <taxon>Bacteria</taxon>
        <taxon>Pseudomonadati</taxon>
        <taxon>Pseudomonadota</taxon>
        <taxon>Gammaproteobacteria</taxon>
        <taxon>Candidatus Kentrum</taxon>
    </lineage>
</organism>
<reference evidence="2" key="1">
    <citation type="submission" date="2019-02" db="EMBL/GenBank/DDBJ databases">
        <authorList>
            <person name="Gruber-Vodicka R. H."/>
            <person name="Seah K. B. B."/>
        </authorList>
    </citation>
    <scope>NUCLEOTIDE SEQUENCE</scope>
    <source>
        <strain evidence="2">BECK_BY7</strain>
    </source>
</reference>
<sequence length="66" mass="7594">MTKPWDCRMALELVGEAVNAGASERKTCEVLEIDERTARRWKKQRKADNEKSDVKRPLVHVCPPTD</sequence>
<name>A0A450X8D0_9GAMM</name>
<accession>A0A450X8D0</accession>
<evidence type="ECO:0000313" key="2">
    <source>
        <dbReference type="EMBL" id="VFK25604.1"/>
    </source>
</evidence>
<proteinExistence type="predicted"/>
<gene>
    <name evidence="2" type="ORF">BECKLFY1418C_GA0070996_12611</name>
</gene>